<reference evidence="1 2" key="1">
    <citation type="journal article" date="2013" name="Mol. Biol. Evol.">
        <title>Evolutionary and population genomics of the cavity causing bacteria Streptococcus mutans.</title>
        <authorList>
            <person name="Cornejo O.E."/>
            <person name="Lefebure T."/>
            <person name="Pavinski Bitar P.D."/>
            <person name="Lang P."/>
            <person name="Richards V.P."/>
            <person name="Eilertson K."/>
            <person name="Do T."/>
            <person name="Beighton D."/>
            <person name="Zeng L."/>
            <person name="Ahn S.J."/>
            <person name="Burne R.A."/>
            <person name="Siepel A."/>
            <person name="Bustamante C.D."/>
            <person name="Stanhope M.J."/>
        </authorList>
    </citation>
    <scope>NUCLEOTIDE SEQUENCE [LARGE SCALE GENOMIC DNA]</scope>
    <source>
        <strain evidence="1 2">SM6</strain>
    </source>
</reference>
<evidence type="ECO:0000313" key="2">
    <source>
        <dbReference type="Proteomes" id="UP000011676"/>
    </source>
</evidence>
<dbReference type="EMBL" id="AHSR01000004">
    <property type="protein sequence ID" value="EMC25600.1"/>
    <property type="molecule type" value="Genomic_DNA"/>
</dbReference>
<dbReference type="GeneID" id="93859342"/>
<gene>
    <name evidence="1" type="ORF">SMU82_01285</name>
</gene>
<name>A0A829BKN1_STRMG</name>
<dbReference type="Gene3D" id="3.50.30.50">
    <property type="entry name" value="Putative cyclase"/>
    <property type="match status" value="1"/>
</dbReference>
<accession>A0A829BKN1</accession>
<proteinExistence type="predicted"/>
<dbReference type="RefSeq" id="WP_002264475.1">
    <property type="nucleotide sequence ID" value="NZ_AHSR01000004.1"/>
</dbReference>
<dbReference type="AlphaFoldDB" id="A0A829BKN1"/>
<dbReference type="GO" id="GO:0004061">
    <property type="term" value="F:arylformamidase activity"/>
    <property type="evidence" value="ECO:0007669"/>
    <property type="project" value="InterPro"/>
</dbReference>
<dbReference type="PANTHER" id="PTHR31118:SF12">
    <property type="entry name" value="CYCLASE-LIKE PROTEIN 2"/>
    <property type="match status" value="1"/>
</dbReference>
<dbReference type="GO" id="GO:0019441">
    <property type="term" value="P:L-tryptophan catabolic process to kynurenine"/>
    <property type="evidence" value="ECO:0007669"/>
    <property type="project" value="InterPro"/>
</dbReference>
<dbReference type="InterPro" id="IPR007325">
    <property type="entry name" value="KFase/CYL"/>
</dbReference>
<dbReference type="PANTHER" id="PTHR31118">
    <property type="entry name" value="CYCLASE-LIKE PROTEIN 2"/>
    <property type="match status" value="1"/>
</dbReference>
<evidence type="ECO:0000313" key="1">
    <source>
        <dbReference type="EMBL" id="EMC25600.1"/>
    </source>
</evidence>
<protein>
    <recommendedName>
        <fullName evidence="3">Cyclase</fullName>
    </recommendedName>
</protein>
<dbReference type="InterPro" id="IPR037175">
    <property type="entry name" value="KFase_sf"/>
</dbReference>
<dbReference type="Proteomes" id="UP000011676">
    <property type="component" value="Unassembled WGS sequence"/>
</dbReference>
<sequence length="246" mass="27739">MTTLQEAYLAFKSAQIIDLTHQINENSPHFPLLPALEKKDLFTLKDGFHIQQFTVVGQYGTHIDAPIHFVEGGAWLDELPLEDLLLPMYVIDKSQAVADNPNYELSKADILAFEEKYGQIEEGAFVAFRSDWSKRWPSQEEFRNLDTAGAQQTPGWSHEALEFLIHERQVKAVGHETFDTDSGQAAAENGKLVEEYYLLDQGIYQLEVLNNLNLLPATGSFISIAYPHWEKATGSPVRAIAYIAQE</sequence>
<comment type="caution">
    <text evidence="1">The sequence shown here is derived from an EMBL/GenBank/DDBJ whole genome shotgun (WGS) entry which is preliminary data.</text>
</comment>
<evidence type="ECO:0008006" key="3">
    <source>
        <dbReference type="Google" id="ProtNLM"/>
    </source>
</evidence>
<organism evidence="1 2">
    <name type="scientific">Streptococcus mutans SM6</name>
    <dbReference type="NCBI Taxonomy" id="857119"/>
    <lineage>
        <taxon>Bacteria</taxon>
        <taxon>Bacillati</taxon>
        <taxon>Bacillota</taxon>
        <taxon>Bacilli</taxon>
        <taxon>Lactobacillales</taxon>
        <taxon>Streptococcaceae</taxon>
        <taxon>Streptococcus</taxon>
    </lineage>
</organism>
<dbReference type="Pfam" id="PF04199">
    <property type="entry name" value="Cyclase"/>
    <property type="match status" value="1"/>
</dbReference>
<dbReference type="SUPFAM" id="SSF102198">
    <property type="entry name" value="Putative cyclase"/>
    <property type="match status" value="1"/>
</dbReference>